<evidence type="ECO:0000256" key="8">
    <source>
        <dbReference type="ARBA" id="ARBA00023204"/>
    </source>
</evidence>
<organism evidence="13 14">
    <name type="scientific">Sutterella wadsworthensis 2_1_59BFAA</name>
    <dbReference type="NCBI Taxonomy" id="742823"/>
    <lineage>
        <taxon>Bacteria</taxon>
        <taxon>Pseudomonadati</taxon>
        <taxon>Pseudomonadota</taxon>
        <taxon>Betaproteobacteria</taxon>
        <taxon>Burkholderiales</taxon>
        <taxon>Sutterellaceae</taxon>
        <taxon>Sutterella</taxon>
    </lineage>
</organism>
<dbReference type="HOGENOM" id="CLU_032162_3_0_4"/>
<evidence type="ECO:0000313" key="13">
    <source>
        <dbReference type="EMBL" id="EKB31648.1"/>
    </source>
</evidence>
<dbReference type="NCBIfam" id="NF003588">
    <property type="entry name" value="PRK05254.1-1"/>
    <property type="match status" value="1"/>
</dbReference>
<dbReference type="EMBL" id="ADMG01000019">
    <property type="protein sequence ID" value="EKB31648.1"/>
    <property type="molecule type" value="Genomic_DNA"/>
</dbReference>
<dbReference type="STRING" id="742823.HMPREF9465_00806"/>
<dbReference type="NCBIfam" id="NF003592">
    <property type="entry name" value="PRK05254.1-5"/>
    <property type="match status" value="1"/>
</dbReference>
<dbReference type="NCBIfam" id="NF003589">
    <property type="entry name" value="PRK05254.1-2"/>
    <property type="match status" value="1"/>
</dbReference>
<dbReference type="GO" id="GO:0004844">
    <property type="term" value="F:uracil DNA N-glycosylase activity"/>
    <property type="evidence" value="ECO:0007669"/>
    <property type="project" value="UniProtKB-UniRule"/>
</dbReference>
<dbReference type="EC" id="3.2.2.27" evidence="4 9"/>
<dbReference type="RefSeq" id="WP_005434373.1">
    <property type="nucleotide sequence ID" value="NZ_JH815514.1"/>
</dbReference>
<evidence type="ECO:0000256" key="6">
    <source>
        <dbReference type="ARBA" id="ARBA00022763"/>
    </source>
</evidence>
<keyword evidence="6 9" id="KW-0227">DNA damage</keyword>
<evidence type="ECO:0000256" key="11">
    <source>
        <dbReference type="RuleBase" id="RU003780"/>
    </source>
</evidence>
<evidence type="ECO:0000256" key="5">
    <source>
        <dbReference type="ARBA" id="ARBA00018429"/>
    </source>
</evidence>
<keyword evidence="14" id="KW-1185">Reference proteome</keyword>
<comment type="similarity">
    <text evidence="3 9 11">Belongs to the uracil-DNA glycosylase (UDG) superfamily. UNG family.</text>
</comment>
<accession>K1JYF3</accession>
<evidence type="ECO:0000256" key="7">
    <source>
        <dbReference type="ARBA" id="ARBA00022801"/>
    </source>
</evidence>
<dbReference type="Gene3D" id="3.40.470.10">
    <property type="entry name" value="Uracil-DNA glycosylase-like domain"/>
    <property type="match status" value="1"/>
</dbReference>
<dbReference type="eggNOG" id="COG0692">
    <property type="taxonomic scope" value="Bacteria"/>
</dbReference>
<keyword evidence="8 9" id="KW-0234">DNA repair</keyword>
<dbReference type="PANTHER" id="PTHR11264">
    <property type="entry name" value="URACIL-DNA GLYCOSYLASE"/>
    <property type="match status" value="1"/>
</dbReference>
<comment type="caution">
    <text evidence="13">The sequence shown here is derived from an EMBL/GenBank/DDBJ whole genome shotgun (WGS) entry which is preliminary data.</text>
</comment>
<dbReference type="Pfam" id="PF03167">
    <property type="entry name" value="UDG"/>
    <property type="match status" value="1"/>
</dbReference>
<evidence type="ECO:0000256" key="3">
    <source>
        <dbReference type="ARBA" id="ARBA00008184"/>
    </source>
</evidence>
<name>K1JYF3_9BURK</name>
<dbReference type="NCBIfam" id="TIGR00628">
    <property type="entry name" value="ung"/>
    <property type="match status" value="1"/>
</dbReference>
<comment type="catalytic activity">
    <reaction evidence="1 9 11">
        <text>Hydrolyzes single-stranded DNA or mismatched double-stranded DNA and polynucleotides, releasing free uracil.</text>
        <dbReference type="EC" id="3.2.2.27"/>
    </reaction>
</comment>
<dbReference type="AlphaFoldDB" id="K1JYF3"/>
<dbReference type="PATRIC" id="fig|742823.3.peg.809"/>
<gene>
    <name evidence="9" type="primary">ung</name>
    <name evidence="13" type="ORF">HMPREF9465_00806</name>
</gene>
<feature type="domain" description="Uracil-DNA glycosylase-like" evidence="12">
    <location>
        <begin position="62"/>
        <end position="225"/>
    </location>
</feature>
<proteinExistence type="inferred from homology"/>
<dbReference type="SMART" id="SM00987">
    <property type="entry name" value="UreE_C"/>
    <property type="match status" value="1"/>
</dbReference>
<dbReference type="HAMAP" id="MF_00148">
    <property type="entry name" value="UDG"/>
    <property type="match status" value="1"/>
</dbReference>
<evidence type="ECO:0000313" key="14">
    <source>
        <dbReference type="Proteomes" id="UP000005835"/>
    </source>
</evidence>
<evidence type="ECO:0000256" key="9">
    <source>
        <dbReference type="HAMAP-Rule" id="MF_00148"/>
    </source>
</evidence>
<sequence length="237" mass="25624">MTASLFSEGVMPDMTLPADPLWHELVEAFMATDKGRRAVERVAEDVAAGHQVYPPRVFRAMDETPSNGVRVVILGQDPYHGPGQAEGLSFSVPAGIKVPPSLRNIKKELQRDLGVPVTQQGSLLSWAHQGVLLLNAILTVRGGEAASHRSLGWEMLTDSIIQAVSETAPHAVFMLWGNFAQGKRALIDEEKHLVLCANHPSPLSALRPPVPFIGCGHFGAANTWLAAHGLKPVDWTI</sequence>
<keyword evidence="9" id="KW-0963">Cytoplasm</keyword>
<evidence type="ECO:0000256" key="1">
    <source>
        <dbReference type="ARBA" id="ARBA00001400"/>
    </source>
</evidence>
<dbReference type="Proteomes" id="UP000005835">
    <property type="component" value="Unassembled WGS sequence"/>
</dbReference>
<comment type="subcellular location">
    <subcellularLocation>
        <location evidence="9">Cytoplasm</location>
    </subcellularLocation>
</comment>
<dbReference type="GO" id="GO:0097510">
    <property type="term" value="P:base-excision repair, AP site formation via deaminated base removal"/>
    <property type="evidence" value="ECO:0007669"/>
    <property type="project" value="TreeGrafter"/>
</dbReference>
<feature type="active site" description="Proton acceptor" evidence="9 10">
    <location>
        <position position="77"/>
    </location>
</feature>
<keyword evidence="7 9" id="KW-0378">Hydrolase</keyword>
<dbReference type="GO" id="GO:0005737">
    <property type="term" value="C:cytoplasm"/>
    <property type="evidence" value="ECO:0007669"/>
    <property type="project" value="UniProtKB-SubCell"/>
</dbReference>
<dbReference type="NCBIfam" id="NF003591">
    <property type="entry name" value="PRK05254.1-4"/>
    <property type="match status" value="1"/>
</dbReference>
<dbReference type="OrthoDB" id="9804372at2"/>
<dbReference type="InterPro" id="IPR002043">
    <property type="entry name" value="UDG_fam1"/>
</dbReference>
<reference evidence="13 14" key="1">
    <citation type="submission" date="2012-05" db="EMBL/GenBank/DDBJ databases">
        <title>The Genome Sequence of Sutterella wadsworthensis 2_1_59BFAA.</title>
        <authorList>
            <consortium name="The Broad Institute Genome Sequencing Platform"/>
            <person name="Earl A."/>
            <person name="Ward D."/>
            <person name="Feldgarden M."/>
            <person name="Gevers D."/>
            <person name="Daigneault M."/>
            <person name="Strauss J."/>
            <person name="Allen-Vercoe E."/>
            <person name="Walker B."/>
            <person name="Young S.K."/>
            <person name="Zeng Q."/>
            <person name="Gargeya S."/>
            <person name="Fitzgerald M."/>
            <person name="Haas B."/>
            <person name="Abouelleil A."/>
            <person name="Alvarado L."/>
            <person name="Arachchi H.M."/>
            <person name="Berlin A.M."/>
            <person name="Chapman S.B."/>
            <person name="Goldberg J."/>
            <person name="Griggs A."/>
            <person name="Gujja S."/>
            <person name="Hansen M."/>
            <person name="Howarth C."/>
            <person name="Imamovic A."/>
            <person name="Larimer J."/>
            <person name="McCowen C."/>
            <person name="Montmayeur A."/>
            <person name="Murphy C."/>
            <person name="Neiman D."/>
            <person name="Pearson M."/>
            <person name="Priest M."/>
            <person name="Roberts A."/>
            <person name="Saif S."/>
            <person name="Shea T."/>
            <person name="Sisk P."/>
            <person name="Sykes S."/>
            <person name="Wortman J."/>
            <person name="Nusbaum C."/>
            <person name="Birren B."/>
        </authorList>
    </citation>
    <scope>NUCLEOTIDE SEQUENCE [LARGE SCALE GENOMIC DNA]</scope>
    <source>
        <strain evidence="13 14">2_1_59BFAA</strain>
    </source>
</reference>
<dbReference type="SMART" id="SM00986">
    <property type="entry name" value="UDG"/>
    <property type="match status" value="1"/>
</dbReference>
<evidence type="ECO:0000256" key="2">
    <source>
        <dbReference type="ARBA" id="ARBA00002631"/>
    </source>
</evidence>
<dbReference type="InterPro" id="IPR005122">
    <property type="entry name" value="Uracil-DNA_glycosylase-like"/>
</dbReference>
<dbReference type="PROSITE" id="PS00130">
    <property type="entry name" value="U_DNA_GLYCOSYLASE"/>
    <property type="match status" value="1"/>
</dbReference>
<evidence type="ECO:0000256" key="4">
    <source>
        <dbReference type="ARBA" id="ARBA00012030"/>
    </source>
</evidence>
<evidence type="ECO:0000259" key="12">
    <source>
        <dbReference type="SMART" id="SM00986"/>
    </source>
</evidence>
<dbReference type="PANTHER" id="PTHR11264:SF0">
    <property type="entry name" value="URACIL-DNA GLYCOSYLASE"/>
    <property type="match status" value="1"/>
</dbReference>
<dbReference type="InterPro" id="IPR018085">
    <property type="entry name" value="Ura-DNA_Glyclase_AS"/>
</dbReference>
<protein>
    <recommendedName>
        <fullName evidence="5 9">Uracil-DNA glycosylase</fullName>
        <shortName evidence="9">UDG</shortName>
        <ecNumber evidence="4 9">3.2.2.27</ecNumber>
    </recommendedName>
</protein>
<comment type="function">
    <text evidence="2 9 11">Excises uracil residues from the DNA which can arise as a result of misincorporation of dUMP residues by DNA polymerase or due to deamination of cytosine.</text>
</comment>
<dbReference type="CDD" id="cd10027">
    <property type="entry name" value="UDG-F1-like"/>
    <property type="match status" value="1"/>
</dbReference>
<dbReference type="SUPFAM" id="SSF52141">
    <property type="entry name" value="Uracil-DNA glycosylase-like"/>
    <property type="match status" value="1"/>
</dbReference>
<dbReference type="InterPro" id="IPR036895">
    <property type="entry name" value="Uracil-DNA_glycosylase-like_sf"/>
</dbReference>
<evidence type="ECO:0000256" key="10">
    <source>
        <dbReference type="PROSITE-ProRule" id="PRU10072"/>
    </source>
</evidence>